<comment type="caution">
    <text evidence="2">The sequence shown here is derived from an EMBL/GenBank/DDBJ whole genome shotgun (WGS) entry which is preliminary data.</text>
</comment>
<sequence>MSSSYCTCHRSLIYSRNSTFTLNLLGHLHIAHSGRPVPHYHHHTPTSSTSKAAGLEAGHPNFLGTLLT</sequence>
<feature type="region of interest" description="Disordered" evidence="1">
    <location>
        <begin position="35"/>
        <end position="57"/>
    </location>
</feature>
<protein>
    <submittedName>
        <fullName evidence="2">Uncharacterized protein</fullName>
    </submittedName>
</protein>
<gene>
    <name evidence="2" type="ORF">P8C59_006943</name>
</gene>
<dbReference type="EMBL" id="JAQQPM010000006">
    <property type="protein sequence ID" value="KAK2072599.1"/>
    <property type="molecule type" value="Genomic_DNA"/>
</dbReference>
<name>A0AAD9MD14_9PEZI</name>
<evidence type="ECO:0000313" key="2">
    <source>
        <dbReference type="EMBL" id="KAK2072599.1"/>
    </source>
</evidence>
<reference evidence="2" key="1">
    <citation type="journal article" date="2023" name="Mol. Plant Microbe Interact.">
        <title>Elucidating the Obligate Nature and Biological Capacity of an Invasive Fungal Corn Pathogen.</title>
        <authorList>
            <person name="MacCready J.S."/>
            <person name="Roggenkamp E.M."/>
            <person name="Gdanetz K."/>
            <person name="Chilvers M.I."/>
        </authorList>
    </citation>
    <scope>NUCLEOTIDE SEQUENCE</scope>
    <source>
        <strain evidence="2">PM02</strain>
    </source>
</reference>
<evidence type="ECO:0000313" key="3">
    <source>
        <dbReference type="Proteomes" id="UP001217918"/>
    </source>
</evidence>
<keyword evidence="3" id="KW-1185">Reference proteome</keyword>
<evidence type="ECO:0000256" key="1">
    <source>
        <dbReference type="SAM" id="MobiDB-lite"/>
    </source>
</evidence>
<dbReference type="Proteomes" id="UP001217918">
    <property type="component" value="Unassembled WGS sequence"/>
</dbReference>
<accession>A0AAD9MD14</accession>
<dbReference type="AlphaFoldDB" id="A0AAD9MD14"/>
<proteinExistence type="predicted"/>
<organism evidence="2 3">
    <name type="scientific">Phyllachora maydis</name>
    <dbReference type="NCBI Taxonomy" id="1825666"/>
    <lineage>
        <taxon>Eukaryota</taxon>
        <taxon>Fungi</taxon>
        <taxon>Dikarya</taxon>
        <taxon>Ascomycota</taxon>
        <taxon>Pezizomycotina</taxon>
        <taxon>Sordariomycetes</taxon>
        <taxon>Sordariomycetidae</taxon>
        <taxon>Phyllachorales</taxon>
        <taxon>Phyllachoraceae</taxon>
        <taxon>Phyllachora</taxon>
    </lineage>
</organism>